<gene>
    <name evidence="5" type="ORF">GGR32_000729</name>
</gene>
<feature type="transmembrane region" description="Helical" evidence="2">
    <location>
        <begin position="247"/>
        <end position="267"/>
    </location>
</feature>
<feature type="region of interest" description="Disordered" evidence="1">
    <location>
        <begin position="36"/>
        <end position="59"/>
    </location>
</feature>
<keyword evidence="3" id="KW-0732">Signal</keyword>
<dbReference type="RefSeq" id="WP_183476550.1">
    <property type="nucleotide sequence ID" value="NZ_JACIFO010000002.1"/>
</dbReference>
<dbReference type="AlphaFoldDB" id="A0A840EMX4"/>
<organism evidence="5 6">
    <name type="scientific">Mesonia hippocampi</name>
    <dbReference type="NCBI Taxonomy" id="1628250"/>
    <lineage>
        <taxon>Bacteria</taxon>
        <taxon>Pseudomonadati</taxon>
        <taxon>Bacteroidota</taxon>
        <taxon>Flavobacteriia</taxon>
        <taxon>Flavobacteriales</taxon>
        <taxon>Flavobacteriaceae</taxon>
        <taxon>Mesonia</taxon>
    </lineage>
</organism>
<proteinExistence type="predicted"/>
<keyword evidence="6" id="KW-1185">Reference proteome</keyword>
<dbReference type="Proteomes" id="UP000553034">
    <property type="component" value="Unassembled WGS sequence"/>
</dbReference>
<feature type="signal peptide" evidence="3">
    <location>
        <begin position="1"/>
        <end position="16"/>
    </location>
</feature>
<keyword evidence="2" id="KW-0472">Membrane</keyword>
<keyword evidence="2" id="KW-0812">Transmembrane</keyword>
<sequence>MKLISLLFFLLPLACAQGGDNLNAYKHTELESDAVQPKAYASSPNAKASNTSPQKQEQKIIKTASLRFETKDIEKTQQQISEIVNANKGYFVSDNSYKNYNRINRNLEIRVPTENFQNTIDQISKGVTYFEQKQISRKDVTEEFIDLEARLKTKRALETRYIDLLKKAKDIKEILAIEKQIADIREEIEARQGRLNYLKSQVSMSTLSINFYKVTAETGITESYGQKIINAFKGGWDGVSVVFIGLIYLWPLFILAFILIIFLYIYFKRNKKGKKVS</sequence>
<keyword evidence="2" id="KW-1133">Transmembrane helix</keyword>
<dbReference type="InterPro" id="IPR025645">
    <property type="entry name" value="DUF4349"/>
</dbReference>
<name>A0A840EMX4_9FLAO</name>
<dbReference type="Pfam" id="PF14257">
    <property type="entry name" value="DUF4349"/>
    <property type="match status" value="1"/>
</dbReference>
<evidence type="ECO:0000313" key="5">
    <source>
        <dbReference type="EMBL" id="MBB4118455.1"/>
    </source>
</evidence>
<evidence type="ECO:0000259" key="4">
    <source>
        <dbReference type="Pfam" id="PF14257"/>
    </source>
</evidence>
<protein>
    <submittedName>
        <fullName evidence="5">Asp-tRNA(Asn)/Glu-tRNA(Gln) amidotransferase C subunit</fullName>
    </submittedName>
</protein>
<feature type="domain" description="DUF4349" evidence="4">
    <location>
        <begin position="58"/>
        <end position="262"/>
    </location>
</feature>
<accession>A0A840EMX4</accession>
<evidence type="ECO:0000313" key="6">
    <source>
        <dbReference type="Proteomes" id="UP000553034"/>
    </source>
</evidence>
<dbReference type="EMBL" id="JACIFO010000002">
    <property type="protein sequence ID" value="MBB4118455.1"/>
    <property type="molecule type" value="Genomic_DNA"/>
</dbReference>
<feature type="chain" id="PRO_5032399165" evidence="3">
    <location>
        <begin position="17"/>
        <end position="277"/>
    </location>
</feature>
<reference evidence="5 6" key="1">
    <citation type="submission" date="2020-08" db="EMBL/GenBank/DDBJ databases">
        <title>Genomic Encyclopedia of Type Strains, Phase IV (KMG-IV): sequencing the most valuable type-strain genomes for metagenomic binning, comparative biology and taxonomic classification.</title>
        <authorList>
            <person name="Goeker M."/>
        </authorList>
    </citation>
    <scope>NUCLEOTIDE SEQUENCE [LARGE SCALE GENOMIC DNA]</scope>
    <source>
        <strain evidence="5 6">DSM 29568</strain>
    </source>
</reference>
<evidence type="ECO:0000256" key="2">
    <source>
        <dbReference type="SAM" id="Phobius"/>
    </source>
</evidence>
<dbReference type="GO" id="GO:0016740">
    <property type="term" value="F:transferase activity"/>
    <property type="evidence" value="ECO:0007669"/>
    <property type="project" value="UniProtKB-KW"/>
</dbReference>
<evidence type="ECO:0000256" key="1">
    <source>
        <dbReference type="SAM" id="MobiDB-lite"/>
    </source>
</evidence>
<evidence type="ECO:0000256" key="3">
    <source>
        <dbReference type="SAM" id="SignalP"/>
    </source>
</evidence>
<comment type="caution">
    <text evidence="5">The sequence shown here is derived from an EMBL/GenBank/DDBJ whole genome shotgun (WGS) entry which is preliminary data.</text>
</comment>
<feature type="compositionally biased region" description="Polar residues" evidence="1">
    <location>
        <begin position="42"/>
        <end position="55"/>
    </location>
</feature>
<keyword evidence="5" id="KW-0808">Transferase</keyword>